<comment type="caution">
    <text evidence="4">The sequence shown here is derived from an EMBL/GenBank/DDBJ whole genome shotgun (WGS) entry which is preliminary data.</text>
</comment>
<feature type="signal peptide" evidence="2">
    <location>
        <begin position="1"/>
        <end position="29"/>
    </location>
</feature>
<organism evidence="4 5">
    <name type="scientific">Enterococcus canintestini</name>
    <dbReference type="NCBI Taxonomy" id="317010"/>
    <lineage>
        <taxon>Bacteria</taxon>
        <taxon>Bacillati</taxon>
        <taxon>Bacillota</taxon>
        <taxon>Bacilli</taxon>
        <taxon>Lactobacillales</taxon>
        <taxon>Enterococcaceae</taxon>
        <taxon>Enterococcus</taxon>
    </lineage>
</organism>
<evidence type="ECO:0000313" key="5">
    <source>
        <dbReference type="Proteomes" id="UP000182835"/>
    </source>
</evidence>
<evidence type="ECO:0000313" key="4">
    <source>
        <dbReference type="EMBL" id="OJG16153.1"/>
    </source>
</evidence>
<dbReference type="STRING" id="317010.RU96_GL001650"/>
<sequence length="262" mass="27621">MMMKNIRFMTVTAITAVSLSLVGGIASQAATTAEYNSNGVVEFIPNPDPTKPVDPTNPDPTNPVEPVDPTDPNGPNPGTDGPLSIDYASSLDFGVNKITNSDQVYYARAQQYKDGRSATPNYVQISDNRGNNAGWTLKVKQNGQFKASSTLNDTLTGSVVKFVAPTVASNSTAIHPTAASEITLNPDGSESLVMAAKTGEGAGTYVDRWGTVETVKEKDKDGNEVDSEVTKAITLSVPGSTPKDAVKYSTTLTWSLSDVPAN</sequence>
<evidence type="ECO:0000256" key="1">
    <source>
        <dbReference type="SAM" id="MobiDB-lite"/>
    </source>
</evidence>
<accession>A0A1L8R8T2</accession>
<name>A0A1L8R8T2_9ENTE</name>
<evidence type="ECO:0000256" key="2">
    <source>
        <dbReference type="SAM" id="SignalP"/>
    </source>
</evidence>
<gene>
    <name evidence="4" type="ORF">RU96_GL001650</name>
</gene>
<keyword evidence="2" id="KW-0732">Signal</keyword>
<dbReference type="AlphaFoldDB" id="A0A1L8R8T2"/>
<feature type="domain" description="WxL" evidence="3">
    <location>
        <begin position="31"/>
        <end position="260"/>
    </location>
</feature>
<dbReference type="EMBL" id="JXKG01000003">
    <property type="protein sequence ID" value="OJG16153.1"/>
    <property type="molecule type" value="Genomic_DNA"/>
</dbReference>
<feature type="compositionally biased region" description="Low complexity" evidence="1">
    <location>
        <begin position="64"/>
        <end position="82"/>
    </location>
</feature>
<dbReference type="Proteomes" id="UP000182835">
    <property type="component" value="Unassembled WGS sequence"/>
</dbReference>
<proteinExistence type="predicted"/>
<reference evidence="4 5" key="1">
    <citation type="submission" date="2014-12" db="EMBL/GenBank/DDBJ databases">
        <title>Draft genome sequences of 29 type strains of Enterococci.</title>
        <authorList>
            <person name="Zhong Z."/>
            <person name="Sun Z."/>
            <person name="Liu W."/>
            <person name="Zhang W."/>
            <person name="Zhang H."/>
        </authorList>
    </citation>
    <scope>NUCLEOTIDE SEQUENCE [LARGE SCALE GENOMIC DNA]</scope>
    <source>
        <strain evidence="4 5">DSM 21207</strain>
    </source>
</reference>
<feature type="chain" id="PRO_5012363437" description="WxL domain-containing protein" evidence="2">
    <location>
        <begin position="30"/>
        <end position="262"/>
    </location>
</feature>
<evidence type="ECO:0000259" key="3">
    <source>
        <dbReference type="Pfam" id="PF13731"/>
    </source>
</evidence>
<protein>
    <recommendedName>
        <fullName evidence="3">WxL domain-containing protein</fullName>
    </recommendedName>
</protein>
<feature type="compositionally biased region" description="Pro residues" evidence="1">
    <location>
        <begin position="46"/>
        <end position="63"/>
    </location>
</feature>
<dbReference type="Pfam" id="PF13731">
    <property type="entry name" value="WxL"/>
    <property type="match status" value="1"/>
</dbReference>
<dbReference type="InterPro" id="IPR027994">
    <property type="entry name" value="WxL_dom"/>
</dbReference>
<feature type="region of interest" description="Disordered" evidence="1">
    <location>
        <begin position="41"/>
        <end position="83"/>
    </location>
</feature>